<reference evidence="2 3" key="1">
    <citation type="submission" date="2019-03" db="EMBL/GenBank/DDBJ databases">
        <title>Draft genome sequences of novel Actinobacteria.</title>
        <authorList>
            <person name="Sahin N."/>
            <person name="Ay H."/>
            <person name="Saygin H."/>
        </authorList>
    </citation>
    <scope>NUCLEOTIDE SEQUENCE [LARGE SCALE GENOMIC DNA]</scope>
    <source>
        <strain evidence="2 3">JCM 30547</strain>
    </source>
</reference>
<dbReference type="AlphaFoldDB" id="A0A4R4Q0U7"/>
<dbReference type="InterPro" id="IPR021851">
    <property type="entry name" value="DUF3455"/>
</dbReference>
<dbReference type="SMART" id="SM00754">
    <property type="entry name" value="CHRD"/>
    <property type="match status" value="2"/>
</dbReference>
<feature type="domain" description="CHRD" evidence="1">
    <location>
        <begin position="73"/>
        <end position="198"/>
    </location>
</feature>
<dbReference type="PROSITE" id="PS50933">
    <property type="entry name" value="CHRD"/>
    <property type="match status" value="1"/>
</dbReference>
<dbReference type="EMBL" id="SMKA01000078">
    <property type="protein sequence ID" value="TDC28373.1"/>
    <property type="molecule type" value="Genomic_DNA"/>
</dbReference>
<dbReference type="Pfam" id="PF11937">
    <property type="entry name" value="DUF3455"/>
    <property type="match status" value="1"/>
</dbReference>
<dbReference type="Pfam" id="PF07452">
    <property type="entry name" value="CHRD"/>
    <property type="match status" value="2"/>
</dbReference>
<sequence length="475" mass="47921">MLLHHKGILMSVRKFVLPVFAAGVGIAVVVAGVAFAHDDPQGVQPDQGHAGHHAAAGGAAVTATGYQTSSKAAAVYFAAGLSGRNEVPAGAGDPDGRAMAVVRVKGDQVSYAVRWQNITAPKAFHIHQGVAGANGGVKVDFLGSDIPAGVQAITGSVKVTDSALLESIRTNPAGFYLNLHTAEFPAGAVRGQLHTLKRAVDLNGVLNGSIADNLQSVADGKQEVPGPKPVGDPDGRAAWLMQAAGDKVSFATVWSGIGAPTNGHIHSGARGVNGPVVADFFADADGLPASVTGVAGTATVGADLAGQIAKDPAAFYTNLHTAEFAGGAVRGQLAKNKSGQPRAVQAAVVGGSQIYRCAAQPGGGFAFGQFGVAAVLRDGILHSFAKPVDGPPQWIAPDGTAVTATLVTKSANGDGNIPELLLDARQVGGRSGILADTTQILRLNTVGGVAPAGSCDLETQAVVSVPYQADYLFLG</sequence>
<dbReference type="PANTHER" id="PTHR35567:SF1">
    <property type="entry name" value="CONSERVED FUNGAL PROTEIN (AFU_ORTHOLOGUE AFUA_1G14230)"/>
    <property type="match status" value="1"/>
</dbReference>
<dbReference type="PANTHER" id="PTHR35567">
    <property type="entry name" value="MALATE DEHYDROGENASE (AFU_ORTHOLOGUE AFUA_2G13800)"/>
    <property type="match status" value="1"/>
</dbReference>
<gene>
    <name evidence="2" type="ORF">E1261_18620</name>
</gene>
<accession>A0A4R4Q0U7</accession>
<protein>
    <submittedName>
        <fullName evidence="2">CHRD domain-containing protein</fullName>
    </submittedName>
</protein>
<evidence type="ECO:0000313" key="2">
    <source>
        <dbReference type="EMBL" id="TDC28373.1"/>
    </source>
</evidence>
<dbReference type="OrthoDB" id="8901345at2"/>
<proteinExistence type="predicted"/>
<evidence type="ECO:0000313" key="3">
    <source>
        <dbReference type="Proteomes" id="UP000295075"/>
    </source>
</evidence>
<keyword evidence="3" id="KW-1185">Reference proteome</keyword>
<dbReference type="InterPro" id="IPR010895">
    <property type="entry name" value="CHRD"/>
</dbReference>
<name>A0A4R4Q0U7_9ACTN</name>
<evidence type="ECO:0000259" key="1">
    <source>
        <dbReference type="PROSITE" id="PS50933"/>
    </source>
</evidence>
<organism evidence="2 3">
    <name type="scientific">Kribbella albertanoniae</name>
    <dbReference type="NCBI Taxonomy" id="1266829"/>
    <lineage>
        <taxon>Bacteria</taxon>
        <taxon>Bacillati</taxon>
        <taxon>Actinomycetota</taxon>
        <taxon>Actinomycetes</taxon>
        <taxon>Propionibacteriales</taxon>
        <taxon>Kribbellaceae</taxon>
        <taxon>Kribbella</taxon>
    </lineage>
</organism>
<dbReference type="Proteomes" id="UP000295075">
    <property type="component" value="Unassembled WGS sequence"/>
</dbReference>
<comment type="caution">
    <text evidence="2">The sequence shown here is derived from an EMBL/GenBank/DDBJ whole genome shotgun (WGS) entry which is preliminary data.</text>
</comment>